<dbReference type="GO" id="GO:0044773">
    <property type="term" value="P:mitotic DNA damage checkpoint signaling"/>
    <property type="evidence" value="ECO:0007669"/>
    <property type="project" value="TreeGrafter"/>
</dbReference>
<dbReference type="GO" id="GO:0006298">
    <property type="term" value="P:mismatch repair"/>
    <property type="evidence" value="ECO:0007669"/>
    <property type="project" value="InterPro"/>
</dbReference>
<comment type="caution">
    <text evidence="8">The sequence shown here is derived from an EMBL/GenBank/DDBJ whole genome shotgun (WGS) entry which is preliminary data.</text>
</comment>
<evidence type="ECO:0000256" key="6">
    <source>
        <dbReference type="SAM" id="MobiDB-lite"/>
    </source>
</evidence>
<name>A0A1Y2CYS4_9BASI</name>
<dbReference type="GO" id="GO:0008270">
    <property type="term" value="F:zinc ion binding"/>
    <property type="evidence" value="ECO:0007669"/>
    <property type="project" value="UniProtKB-KW"/>
</dbReference>
<dbReference type="Proteomes" id="UP000193467">
    <property type="component" value="Unassembled WGS sequence"/>
</dbReference>
<feature type="compositionally biased region" description="Acidic residues" evidence="6">
    <location>
        <begin position="124"/>
        <end position="143"/>
    </location>
</feature>
<keyword evidence="3" id="KW-0863">Zinc-finger</keyword>
<dbReference type="GO" id="GO:0005524">
    <property type="term" value="F:ATP binding"/>
    <property type="evidence" value="ECO:0007669"/>
    <property type="project" value="InterPro"/>
</dbReference>
<keyword evidence="5" id="KW-0539">Nucleus</keyword>
<keyword evidence="4" id="KW-0862">Zinc</keyword>
<dbReference type="Pfam" id="PF01624">
    <property type="entry name" value="MutS_I"/>
    <property type="match status" value="1"/>
</dbReference>
<comment type="subcellular location">
    <subcellularLocation>
        <location evidence="1">Nucleus</location>
    </subcellularLocation>
</comment>
<dbReference type="GO" id="GO:0033314">
    <property type="term" value="P:mitotic DNA replication checkpoint signaling"/>
    <property type="evidence" value="ECO:0007669"/>
    <property type="project" value="TreeGrafter"/>
</dbReference>
<reference evidence="8 9" key="1">
    <citation type="submission" date="2016-07" db="EMBL/GenBank/DDBJ databases">
        <title>Pervasive Adenine N6-methylation of Active Genes in Fungi.</title>
        <authorList>
            <consortium name="DOE Joint Genome Institute"/>
            <person name="Mondo S.J."/>
            <person name="Dannebaum R.O."/>
            <person name="Kuo R.C."/>
            <person name="Labutti K."/>
            <person name="Haridas S."/>
            <person name="Kuo A."/>
            <person name="Salamov A."/>
            <person name="Ahrendt S.R."/>
            <person name="Lipzen A."/>
            <person name="Sullivan W."/>
            <person name="Andreopoulos W.B."/>
            <person name="Clum A."/>
            <person name="Lindquist E."/>
            <person name="Daum C."/>
            <person name="Ramamoorthy G.K."/>
            <person name="Gryganskyi A."/>
            <person name="Culley D."/>
            <person name="Magnuson J.K."/>
            <person name="James T.Y."/>
            <person name="O'Malley M.A."/>
            <person name="Stajich J.E."/>
            <person name="Spatafora J.W."/>
            <person name="Visel A."/>
            <person name="Grigoriev I.V."/>
        </authorList>
    </citation>
    <scope>NUCLEOTIDE SEQUENCE [LARGE SCALE GENOMIC DNA]</scope>
    <source>
        <strain evidence="8 9">62-1032</strain>
    </source>
</reference>
<evidence type="ECO:0000256" key="4">
    <source>
        <dbReference type="ARBA" id="ARBA00022833"/>
    </source>
</evidence>
<dbReference type="STRING" id="106004.A0A1Y2CYS4"/>
<evidence type="ECO:0000256" key="3">
    <source>
        <dbReference type="ARBA" id="ARBA00022771"/>
    </source>
</evidence>
<feature type="compositionally biased region" description="Basic and acidic residues" evidence="6">
    <location>
        <begin position="76"/>
        <end position="89"/>
    </location>
</feature>
<feature type="region of interest" description="Disordered" evidence="6">
    <location>
        <begin position="180"/>
        <end position="215"/>
    </location>
</feature>
<gene>
    <name evidence="8" type="ORF">BCR35DRAFT_310666</name>
</gene>
<dbReference type="GO" id="GO:0033260">
    <property type="term" value="P:nuclear DNA replication"/>
    <property type="evidence" value="ECO:0007669"/>
    <property type="project" value="TreeGrafter"/>
</dbReference>
<organism evidence="8 9">
    <name type="scientific">Leucosporidium creatinivorum</name>
    <dbReference type="NCBI Taxonomy" id="106004"/>
    <lineage>
        <taxon>Eukaryota</taxon>
        <taxon>Fungi</taxon>
        <taxon>Dikarya</taxon>
        <taxon>Basidiomycota</taxon>
        <taxon>Pucciniomycotina</taxon>
        <taxon>Microbotryomycetes</taxon>
        <taxon>Leucosporidiales</taxon>
        <taxon>Leucosporidium</taxon>
    </lineage>
</organism>
<dbReference type="GO" id="GO:0005681">
    <property type="term" value="C:spliceosomal complex"/>
    <property type="evidence" value="ECO:0007669"/>
    <property type="project" value="InterPro"/>
</dbReference>
<evidence type="ECO:0000313" key="9">
    <source>
        <dbReference type="Proteomes" id="UP000193467"/>
    </source>
</evidence>
<feature type="compositionally biased region" description="Basic and acidic residues" evidence="6">
    <location>
        <begin position="205"/>
        <end position="215"/>
    </location>
</feature>
<dbReference type="InterPro" id="IPR040050">
    <property type="entry name" value="ZNF830-like"/>
</dbReference>
<dbReference type="OrthoDB" id="77607at2759"/>
<evidence type="ECO:0000259" key="7">
    <source>
        <dbReference type="Pfam" id="PF01624"/>
    </source>
</evidence>
<accession>A0A1Y2CYS4</accession>
<dbReference type="PANTHER" id="PTHR13278:SF0">
    <property type="entry name" value="ZINC FINGER PROTEIN 830"/>
    <property type="match status" value="1"/>
</dbReference>
<feature type="compositionally biased region" description="Acidic residues" evidence="6">
    <location>
        <begin position="186"/>
        <end position="204"/>
    </location>
</feature>
<dbReference type="InterPro" id="IPR007695">
    <property type="entry name" value="DNA_mismatch_repair_MutS-lik_N"/>
</dbReference>
<protein>
    <recommendedName>
        <fullName evidence="7">DNA mismatch repair protein MutS-like N-terminal domain-containing protein</fullName>
    </recommendedName>
</protein>
<evidence type="ECO:0000256" key="1">
    <source>
        <dbReference type="ARBA" id="ARBA00004123"/>
    </source>
</evidence>
<keyword evidence="9" id="KW-1185">Reference proteome</keyword>
<proteinExistence type="predicted"/>
<sequence length="256" mass="27983">MSSLKQLMKAKKAEARLNHPQAHYNDRGQLSCLLCSVPIKQASLFAPHLVSKGHRVNVQKQAAAEASSSSNGKRKREGDDEAGSKRAREEGDDEDDEPSAAGDERALPADFFADPSQAPAPAAVEEEEPAVSEQAEEVEDDPEWAAFEASLAAGPTAPPPTKSTASATIFAAPVQYEFGAPKVAEEGEGEGEQEEEEEQEETEEEKAARIDQEEREEIMSRIEEEEREQMEADEKVAALKRRLEAVRAARQKKKAT</sequence>
<dbReference type="GO" id="GO:0030983">
    <property type="term" value="F:mismatched DNA binding"/>
    <property type="evidence" value="ECO:0007669"/>
    <property type="project" value="InterPro"/>
</dbReference>
<feature type="domain" description="DNA mismatch repair protein MutS-like N-terminal" evidence="7">
    <location>
        <begin position="10"/>
        <end position="72"/>
    </location>
</feature>
<evidence type="ECO:0000313" key="8">
    <source>
        <dbReference type="EMBL" id="ORY52192.1"/>
    </source>
</evidence>
<evidence type="ECO:0000256" key="5">
    <source>
        <dbReference type="ARBA" id="ARBA00023242"/>
    </source>
</evidence>
<dbReference type="AlphaFoldDB" id="A0A1Y2CYS4"/>
<dbReference type="InParanoid" id="A0A1Y2CYS4"/>
<dbReference type="EMBL" id="MCGR01000106">
    <property type="protein sequence ID" value="ORY52192.1"/>
    <property type="molecule type" value="Genomic_DNA"/>
</dbReference>
<keyword evidence="2" id="KW-0479">Metal-binding</keyword>
<evidence type="ECO:0000256" key="2">
    <source>
        <dbReference type="ARBA" id="ARBA00022723"/>
    </source>
</evidence>
<feature type="region of interest" description="Disordered" evidence="6">
    <location>
        <begin position="57"/>
        <end position="168"/>
    </location>
</feature>
<dbReference type="PANTHER" id="PTHR13278">
    <property type="entry name" value="ZINC FINGER PROTEIN 830"/>
    <property type="match status" value="1"/>
</dbReference>